<gene>
    <name evidence="1" type="ORF">GCM10009802_03440</name>
</gene>
<sequence length="235" mass="25761">MSARQPEPGRLNDIIVGGKPLLEHDVLRRIRFAIFDPGAVTPRGDDYAEQLHAWQARAIAAVLPEIAASPSAVLDRAEMHLRRLCPEHGDLKTRFADCNCDAAAAVWRMSDEARITAALPPGGEPEPPRSDRSRWQAIADALNAVAALGIDLDGTITDHLMWSVIWDREAERWVVDAADERDAQTGGESGTAPLCRCGHGKAYHDAKYSDPQCRLCPEDGERMWRHPYIPAGGAS</sequence>
<comment type="caution">
    <text evidence="1">The sequence shown here is derived from an EMBL/GenBank/DDBJ whole genome shotgun (WGS) entry which is preliminary data.</text>
</comment>
<proteinExistence type="predicted"/>
<accession>A0ABP5J063</accession>
<organism evidence="1 2">
    <name type="scientific">Streptomyces synnematoformans</name>
    <dbReference type="NCBI Taxonomy" id="415721"/>
    <lineage>
        <taxon>Bacteria</taxon>
        <taxon>Bacillati</taxon>
        <taxon>Actinomycetota</taxon>
        <taxon>Actinomycetes</taxon>
        <taxon>Kitasatosporales</taxon>
        <taxon>Streptomycetaceae</taxon>
        <taxon>Streptomyces</taxon>
    </lineage>
</organism>
<evidence type="ECO:0000313" key="2">
    <source>
        <dbReference type="Proteomes" id="UP001500443"/>
    </source>
</evidence>
<evidence type="ECO:0000313" key="1">
    <source>
        <dbReference type="EMBL" id="GAA2107953.1"/>
    </source>
</evidence>
<keyword evidence="2" id="KW-1185">Reference proteome</keyword>
<dbReference type="EMBL" id="BAAAPF010000003">
    <property type="protein sequence ID" value="GAA2107953.1"/>
    <property type="molecule type" value="Genomic_DNA"/>
</dbReference>
<reference evidence="2" key="1">
    <citation type="journal article" date="2019" name="Int. J. Syst. Evol. Microbiol.">
        <title>The Global Catalogue of Microorganisms (GCM) 10K type strain sequencing project: providing services to taxonomists for standard genome sequencing and annotation.</title>
        <authorList>
            <consortium name="The Broad Institute Genomics Platform"/>
            <consortium name="The Broad Institute Genome Sequencing Center for Infectious Disease"/>
            <person name="Wu L."/>
            <person name="Ma J."/>
        </authorList>
    </citation>
    <scope>NUCLEOTIDE SEQUENCE [LARGE SCALE GENOMIC DNA]</scope>
    <source>
        <strain evidence="2">JCM 15481</strain>
    </source>
</reference>
<protein>
    <submittedName>
        <fullName evidence="1">Uncharacterized protein</fullName>
    </submittedName>
</protein>
<dbReference type="Proteomes" id="UP001500443">
    <property type="component" value="Unassembled WGS sequence"/>
</dbReference>
<dbReference type="RefSeq" id="WP_344287095.1">
    <property type="nucleotide sequence ID" value="NZ_BAAAPF010000003.1"/>
</dbReference>
<name>A0ABP5J063_9ACTN</name>